<keyword evidence="2" id="KW-1185">Reference proteome</keyword>
<dbReference type="KEGG" id="vg:80832217"/>
<reference evidence="1 2" key="1">
    <citation type="submission" date="2022-10" db="EMBL/GenBank/DDBJ databases">
        <title>Complete genome sequence analysis of a novel Escherichia coli phage vB_EcoM_DE15.</title>
        <authorList>
            <person name="Cui J."/>
        </authorList>
    </citation>
    <scope>NUCLEOTIDE SEQUENCE [LARGE SCALE GENOMIC DNA]</scope>
</reference>
<organism evidence="1 2">
    <name type="scientific">Escherichia phage vB_EcoM_DE15</name>
    <dbReference type="NCBI Taxonomy" id="3003366"/>
    <lineage>
        <taxon>Viruses</taxon>
        <taxon>Duplodnaviria</taxon>
        <taxon>Heunggongvirae</taxon>
        <taxon>Uroviricota</taxon>
        <taxon>Caudoviricetes</taxon>
        <taxon>Chaseviridae</taxon>
        <taxon>Cleopatravirinae</taxon>
        <taxon>Carltongylesvirus</taxon>
        <taxon>Carltongylesvirus DE15</taxon>
    </lineage>
</organism>
<dbReference type="Proteomes" id="UP001211619">
    <property type="component" value="Segment"/>
</dbReference>
<dbReference type="GeneID" id="80832217"/>
<dbReference type="RefSeq" id="YP_010845068.1">
    <property type="nucleotide sequence ID" value="NC_079184.1"/>
</dbReference>
<dbReference type="EMBL" id="OP595144">
    <property type="protein sequence ID" value="WAX24561.1"/>
    <property type="molecule type" value="Genomic_DNA"/>
</dbReference>
<protein>
    <submittedName>
        <fullName evidence="1">Uncharacterized protein</fullName>
    </submittedName>
</protein>
<proteinExistence type="predicted"/>
<evidence type="ECO:0000313" key="1">
    <source>
        <dbReference type="EMBL" id="WAX24561.1"/>
    </source>
</evidence>
<accession>A0AAE9VI15</accession>
<name>A0AAE9VI15_9CAUD</name>
<sequence length="81" mass="8861">MRVLAVYDLHGQQLYQAAGDVPATELALSLVEMHALALFGDGFTDNSVYKATIKSLKESKDFSDTQSILSSVDMDSHIIEI</sequence>
<evidence type="ECO:0000313" key="2">
    <source>
        <dbReference type="Proteomes" id="UP001211619"/>
    </source>
</evidence>